<evidence type="ECO:0000313" key="1">
    <source>
        <dbReference type="EMBL" id="CEK72280.1"/>
    </source>
</evidence>
<reference evidence="1" key="1">
    <citation type="submission" date="2014-12" db="EMBL/GenBank/DDBJ databases">
        <title>Insight into the proteome of Arion vulgaris.</title>
        <authorList>
            <person name="Aradska J."/>
            <person name="Bulat T."/>
            <person name="Smidak R."/>
            <person name="Sarate P."/>
            <person name="Gangsoo J."/>
            <person name="Sialana F."/>
            <person name="Bilban M."/>
            <person name="Lubec G."/>
        </authorList>
    </citation>
    <scope>NUCLEOTIDE SEQUENCE</scope>
    <source>
        <tissue evidence="1">Skin</tissue>
    </source>
</reference>
<dbReference type="EMBL" id="HACG01025415">
    <property type="protein sequence ID" value="CEK72280.1"/>
    <property type="molecule type" value="Transcribed_RNA"/>
</dbReference>
<accession>A0A0B6ZWZ3</accession>
<proteinExistence type="predicted"/>
<organism evidence="1">
    <name type="scientific">Arion vulgaris</name>
    <dbReference type="NCBI Taxonomy" id="1028688"/>
    <lineage>
        <taxon>Eukaryota</taxon>
        <taxon>Metazoa</taxon>
        <taxon>Spiralia</taxon>
        <taxon>Lophotrochozoa</taxon>
        <taxon>Mollusca</taxon>
        <taxon>Gastropoda</taxon>
        <taxon>Heterobranchia</taxon>
        <taxon>Euthyneura</taxon>
        <taxon>Panpulmonata</taxon>
        <taxon>Eupulmonata</taxon>
        <taxon>Stylommatophora</taxon>
        <taxon>Helicina</taxon>
        <taxon>Arionoidea</taxon>
        <taxon>Arionidae</taxon>
        <taxon>Arion</taxon>
    </lineage>
</organism>
<name>A0A0B6ZWZ3_9EUPU</name>
<dbReference type="AlphaFoldDB" id="A0A0B6ZWZ3"/>
<gene>
    <name evidence="1" type="primary">ORF81745</name>
</gene>
<protein>
    <submittedName>
        <fullName evidence="1">Uncharacterized protein</fullName>
    </submittedName>
</protein>
<sequence>MSVFPSRFYLENTAKLEKHREPLQTFCSCWQRLDVQELPPPNNEHVRCAYPTTEIDMYTVDAMTMVKYLEWN</sequence>